<accession>A0A0S8GDU3</accession>
<dbReference type="SUPFAM" id="SSF51971">
    <property type="entry name" value="Nucleotide-binding domain"/>
    <property type="match status" value="1"/>
</dbReference>
<dbReference type="EMBL" id="LJUO01000068">
    <property type="protein sequence ID" value="KPK71205.1"/>
    <property type="molecule type" value="Genomic_DNA"/>
</dbReference>
<evidence type="ECO:0000313" key="2">
    <source>
        <dbReference type="EMBL" id="KPK71205.1"/>
    </source>
</evidence>
<evidence type="ECO:0000313" key="3">
    <source>
        <dbReference type="Proteomes" id="UP000051096"/>
    </source>
</evidence>
<evidence type="ECO:0000259" key="1">
    <source>
        <dbReference type="Pfam" id="PF07992"/>
    </source>
</evidence>
<dbReference type="PANTHER" id="PTHR42783:SF3">
    <property type="entry name" value="GLUTAMATE SYNTHASE [NADPH] SMALL CHAIN-RELATED"/>
    <property type="match status" value="1"/>
</dbReference>
<dbReference type="Proteomes" id="UP000051096">
    <property type="component" value="Unassembled WGS sequence"/>
</dbReference>
<comment type="caution">
    <text evidence="2">The sequence shown here is derived from an EMBL/GenBank/DDBJ whole genome shotgun (WGS) entry which is preliminary data.</text>
</comment>
<dbReference type="PANTHER" id="PTHR42783">
    <property type="entry name" value="GLUTAMATE SYNTHASE [NADPH] SMALL CHAIN"/>
    <property type="match status" value="1"/>
</dbReference>
<dbReference type="InterPro" id="IPR023753">
    <property type="entry name" value="FAD/NAD-binding_dom"/>
</dbReference>
<feature type="non-terminal residue" evidence="2">
    <location>
        <position position="139"/>
    </location>
</feature>
<name>A0A0S8GDU3_UNCW3</name>
<proteinExistence type="predicted"/>
<feature type="domain" description="FAD/NAD(P)-binding" evidence="1">
    <location>
        <begin position="5"/>
        <end position="120"/>
    </location>
</feature>
<sequence>MRNDFRAVFIATGAHDEIKLKVDGENLQGVLPCVHFLKTVNLGGTVSLGTKVVVIGGGNAAVDAARTAQRLGSDVTILYRRSRREMPANTWEVSAAEEEGVKIEFLVAPRKIIGDTNVTGIECVRMKLGEPDASGRRRP</sequence>
<protein>
    <submittedName>
        <fullName evidence="2">Electron transporter RnfB</fullName>
    </submittedName>
</protein>
<reference evidence="2 3" key="1">
    <citation type="journal article" date="2015" name="Microbiome">
        <title>Genomic resolution of linkages in carbon, nitrogen, and sulfur cycling among widespread estuary sediment bacteria.</title>
        <authorList>
            <person name="Baker B.J."/>
            <person name="Lazar C.S."/>
            <person name="Teske A.P."/>
            <person name="Dick G.J."/>
        </authorList>
    </citation>
    <scope>NUCLEOTIDE SEQUENCE [LARGE SCALE GENOMIC DNA]</scope>
    <source>
        <strain evidence="2">SM23_60</strain>
    </source>
</reference>
<dbReference type="PRINTS" id="PR00469">
    <property type="entry name" value="PNDRDTASEII"/>
</dbReference>
<dbReference type="AlphaFoldDB" id="A0A0S8GDU3"/>
<dbReference type="Pfam" id="PF07992">
    <property type="entry name" value="Pyr_redox_2"/>
    <property type="match status" value="1"/>
</dbReference>
<gene>
    <name evidence="2" type="ORF">AMJ87_07590</name>
</gene>
<organism evidence="2 3">
    <name type="scientific">candidate division WOR_3 bacterium SM23_60</name>
    <dbReference type="NCBI Taxonomy" id="1703780"/>
    <lineage>
        <taxon>Bacteria</taxon>
        <taxon>Bacteria division WOR-3</taxon>
    </lineage>
</organism>
<dbReference type="InterPro" id="IPR036188">
    <property type="entry name" value="FAD/NAD-bd_sf"/>
</dbReference>
<dbReference type="GO" id="GO:0016491">
    <property type="term" value="F:oxidoreductase activity"/>
    <property type="evidence" value="ECO:0007669"/>
    <property type="project" value="InterPro"/>
</dbReference>
<dbReference type="Gene3D" id="3.50.50.60">
    <property type="entry name" value="FAD/NAD(P)-binding domain"/>
    <property type="match status" value="1"/>
</dbReference>